<accession>A0ABD2I309</accession>
<reference evidence="2 3" key="1">
    <citation type="submission" date="2024-10" db="EMBL/GenBank/DDBJ databases">
        <authorList>
            <person name="Kim D."/>
        </authorList>
    </citation>
    <scope>NUCLEOTIDE SEQUENCE [LARGE SCALE GENOMIC DNA]</scope>
    <source>
        <strain evidence="2">BH-2024</strain>
    </source>
</reference>
<name>A0ABD2I309_9BILA</name>
<sequence>MGRAHLPEDPQPRPRPWRCPTQTKRAGTSGFFVQLDELYKTISMASGCVYYKWRKLSRKLIELYKKAAGTGTLSLGWTSPGSPKDVRKPVLPAYDQFEHHNPKLRHVQTKSNGQSVDENDICAPDICAPDICAPDICAPDICAPDICAPDICVPDICAPNICAQDICAYAKNRVQI</sequence>
<keyword evidence="3" id="KW-1185">Reference proteome</keyword>
<gene>
    <name evidence="2" type="ORF">niasHT_038560</name>
</gene>
<dbReference type="EMBL" id="JBICBT010001317">
    <property type="protein sequence ID" value="KAL3073422.1"/>
    <property type="molecule type" value="Genomic_DNA"/>
</dbReference>
<feature type="region of interest" description="Disordered" evidence="1">
    <location>
        <begin position="1"/>
        <end position="23"/>
    </location>
</feature>
<comment type="caution">
    <text evidence="2">The sequence shown here is derived from an EMBL/GenBank/DDBJ whole genome shotgun (WGS) entry which is preliminary data.</text>
</comment>
<evidence type="ECO:0000313" key="2">
    <source>
        <dbReference type="EMBL" id="KAL3073422.1"/>
    </source>
</evidence>
<dbReference type="Proteomes" id="UP001620626">
    <property type="component" value="Unassembled WGS sequence"/>
</dbReference>
<organism evidence="2 3">
    <name type="scientific">Heterodera trifolii</name>
    <dbReference type="NCBI Taxonomy" id="157864"/>
    <lineage>
        <taxon>Eukaryota</taxon>
        <taxon>Metazoa</taxon>
        <taxon>Ecdysozoa</taxon>
        <taxon>Nematoda</taxon>
        <taxon>Chromadorea</taxon>
        <taxon>Rhabditida</taxon>
        <taxon>Tylenchina</taxon>
        <taxon>Tylenchomorpha</taxon>
        <taxon>Tylenchoidea</taxon>
        <taxon>Heteroderidae</taxon>
        <taxon>Heteroderinae</taxon>
        <taxon>Heterodera</taxon>
    </lineage>
</organism>
<evidence type="ECO:0000313" key="3">
    <source>
        <dbReference type="Proteomes" id="UP001620626"/>
    </source>
</evidence>
<proteinExistence type="predicted"/>
<evidence type="ECO:0000256" key="1">
    <source>
        <dbReference type="SAM" id="MobiDB-lite"/>
    </source>
</evidence>
<dbReference type="AlphaFoldDB" id="A0ABD2I309"/>
<feature type="compositionally biased region" description="Basic and acidic residues" evidence="1">
    <location>
        <begin position="1"/>
        <end position="12"/>
    </location>
</feature>
<protein>
    <submittedName>
        <fullName evidence="2">Uncharacterized protein</fullName>
    </submittedName>
</protein>